<reference evidence="2 3" key="1">
    <citation type="submission" date="2020-11" db="EMBL/GenBank/DDBJ databases">
        <title>Taxonomic evaluation of the Bacillus sporothermodurans group of bacteria based on whole genome sequences.</title>
        <authorList>
            <person name="Fiedler G."/>
            <person name="Herbstmann A.-D."/>
            <person name="Doll E."/>
            <person name="Wenning M."/>
            <person name="Brinks E."/>
            <person name="Kabisch J."/>
            <person name="Breitenwieser F."/>
            <person name="Lappann M."/>
            <person name="Boehnlein C."/>
            <person name="Franz C."/>
        </authorList>
    </citation>
    <scope>NUCLEOTIDE SEQUENCE [LARGE SCALE GENOMIC DNA]</scope>
    <source>
        <strain evidence="2 3">JCM 19841</strain>
    </source>
</reference>
<dbReference type="InterPro" id="IPR036465">
    <property type="entry name" value="vWFA_dom_sf"/>
</dbReference>
<dbReference type="Proteomes" id="UP000595691">
    <property type="component" value="Chromosome"/>
</dbReference>
<dbReference type="EMBL" id="CP065425">
    <property type="protein sequence ID" value="QQZ08647.1"/>
    <property type="molecule type" value="Genomic_DNA"/>
</dbReference>
<evidence type="ECO:0000259" key="1">
    <source>
        <dbReference type="PROSITE" id="PS50234"/>
    </source>
</evidence>
<dbReference type="Pfam" id="PF00092">
    <property type="entry name" value="VWA"/>
    <property type="match status" value="1"/>
</dbReference>
<dbReference type="SUPFAM" id="SSF53300">
    <property type="entry name" value="vWA-like"/>
    <property type="match status" value="1"/>
</dbReference>
<dbReference type="RefSeq" id="WP_202777458.1">
    <property type="nucleotide sequence ID" value="NZ_CP065425.1"/>
</dbReference>
<sequence length="467" mass="52801">MNKKSLFFFFLLCGIIVTGCQQNEKTSTKKEPTKTVEEAKDKGEIPEIPFSMIAEEIEKEPAGNLFEKYNRTKELAPNEEYTPTVDQAINEYISSIKKVETKEWNAQKWAQSLITNFRTQYSDTIQPMKDFEVKYDKLTLPDGRLLQDVNEEELNKGPDKVNIAILLDASGSMKANVPGGNKMKLAKASLKSFSESLPKNTDVSLSVFGHKGTGADKDKKLSCSSVETVYPLKSYSKETFSKALNQFNASGWTPLAAAIQKAEKQLLQASDEHTKNFIYIVSDGIETCGGNPVNAAKEAKKAKMDVQINIIGFDVDNEADRQLKEVAKAGGGEYTSVKNKQQLDDEITKSWKESMGKTTWRFWVAGNHNNINWDSVGMSNQLRKLYNNQITSRNRELDRMNKALNQLLEDKIIDYDTKSSTYDLLFKRHEAIKNYADSIQNDKNTEIFDTADRLKIIIDRITKDLDL</sequence>
<dbReference type="Gene3D" id="3.40.50.410">
    <property type="entry name" value="von Willebrand factor, type A domain"/>
    <property type="match status" value="1"/>
</dbReference>
<dbReference type="PROSITE" id="PS51257">
    <property type="entry name" value="PROKAR_LIPOPROTEIN"/>
    <property type="match status" value="1"/>
</dbReference>
<proteinExistence type="predicted"/>
<evidence type="ECO:0000313" key="2">
    <source>
        <dbReference type="EMBL" id="QQZ08647.1"/>
    </source>
</evidence>
<name>A0ABX7E2T2_9BACI</name>
<dbReference type="SMART" id="SM00327">
    <property type="entry name" value="VWA"/>
    <property type="match status" value="1"/>
</dbReference>
<protein>
    <submittedName>
        <fullName evidence="2">VWA domain-containing protein</fullName>
    </submittedName>
</protein>
<dbReference type="PROSITE" id="PS50234">
    <property type="entry name" value="VWFA"/>
    <property type="match status" value="1"/>
</dbReference>
<keyword evidence="3" id="KW-1185">Reference proteome</keyword>
<evidence type="ECO:0000313" key="3">
    <source>
        <dbReference type="Proteomes" id="UP000595691"/>
    </source>
</evidence>
<organism evidence="2 3">
    <name type="scientific">Heyndrickxia vini</name>
    <dbReference type="NCBI Taxonomy" id="1476025"/>
    <lineage>
        <taxon>Bacteria</taxon>
        <taxon>Bacillati</taxon>
        <taxon>Bacillota</taxon>
        <taxon>Bacilli</taxon>
        <taxon>Bacillales</taxon>
        <taxon>Bacillaceae</taxon>
        <taxon>Heyndrickxia</taxon>
    </lineage>
</organism>
<accession>A0ABX7E2T2</accession>
<gene>
    <name evidence="2" type="ORF">I5776_16650</name>
</gene>
<feature type="domain" description="VWFA" evidence="1">
    <location>
        <begin position="162"/>
        <end position="351"/>
    </location>
</feature>
<dbReference type="InterPro" id="IPR002035">
    <property type="entry name" value="VWF_A"/>
</dbReference>